<evidence type="ECO:0000313" key="3">
    <source>
        <dbReference type="Proteomes" id="UP000198432"/>
    </source>
</evidence>
<dbReference type="EMBL" id="FZOQ01000004">
    <property type="protein sequence ID" value="SNS27212.1"/>
    <property type="molecule type" value="Genomic_DNA"/>
</dbReference>
<feature type="domain" description="DinB-like" evidence="1">
    <location>
        <begin position="60"/>
        <end position="184"/>
    </location>
</feature>
<name>A0A239D4Z0_9BACT</name>
<dbReference type="Gene3D" id="1.20.120.450">
    <property type="entry name" value="dinb family like domain"/>
    <property type="match status" value="1"/>
</dbReference>
<dbReference type="AlphaFoldDB" id="A0A239D4Z0"/>
<keyword evidence="3" id="KW-1185">Reference proteome</keyword>
<evidence type="ECO:0000313" key="2">
    <source>
        <dbReference type="EMBL" id="SNS27212.1"/>
    </source>
</evidence>
<accession>A0A239D4Z0</accession>
<organism evidence="2 3">
    <name type="scientific">Pontibacter ummariensis</name>
    <dbReference type="NCBI Taxonomy" id="1610492"/>
    <lineage>
        <taxon>Bacteria</taxon>
        <taxon>Pseudomonadati</taxon>
        <taxon>Bacteroidota</taxon>
        <taxon>Cytophagia</taxon>
        <taxon>Cytophagales</taxon>
        <taxon>Hymenobacteraceae</taxon>
        <taxon>Pontibacter</taxon>
    </lineage>
</organism>
<dbReference type="InterPro" id="IPR024775">
    <property type="entry name" value="DinB-like"/>
</dbReference>
<proteinExistence type="predicted"/>
<reference evidence="3" key="1">
    <citation type="submission" date="2017-06" db="EMBL/GenBank/DDBJ databases">
        <authorList>
            <person name="Varghese N."/>
            <person name="Submissions S."/>
        </authorList>
    </citation>
    <scope>NUCLEOTIDE SEQUENCE [LARGE SCALE GENOMIC DNA]</scope>
    <source>
        <strain evidence="3">NKM1</strain>
    </source>
</reference>
<dbReference type="SUPFAM" id="SSF109854">
    <property type="entry name" value="DinB/YfiT-like putative metalloenzymes"/>
    <property type="match status" value="1"/>
</dbReference>
<gene>
    <name evidence="2" type="ORF">SAMN06296052_10451</name>
</gene>
<dbReference type="InterPro" id="IPR034660">
    <property type="entry name" value="DinB/YfiT-like"/>
</dbReference>
<sequence length="198" mass="22232">MLYLVPHPLLLIFNMQTPLIITYPTPEEYSGFLSSYVAQAKADDLIEGLTASYVFITGMIQGLTEEQLLYRYAPGKWSVKELLVHLMDAERIFAYRALRFARQDKTELPGFDENAYVAPSKADARDISAILAEYTAVRTATIELFKSFDVEALQQKGTASGLEVSVRALGYIILGHEVHHQKVIRERYLKLPDAATAS</sequence>
<protein>
    <submittedName>
        <fullName evidence="2">DinB superfamily protein</fullName>
    </submittedName>
</protein>
<dbReference type="Pfam" id="PF12867">
    <property type="entry name" value="DinB_2"/>
    <property type="match status" value="1"/>
</dbReference>
<dbReference type="Proteomes" id="UP000198432">
    <property type="component" value="Unassembled WGS sequence"/>
</dbReference>
<evidence type="ECO:0000259" key="1">
    <source>
        <dbReference type="Pfam" id="PF12867"/>
    </source>
</evidence>